<organism evidence="6 7">
    <name type="scientific">Aphis glycines</name>
    <name type="common">Soybean aphid</name>
    <dbReference type="NCBI Taxonomy" id="307491"/>
    <lineage>
        <taxon>Eukaryota</taxon>
        <taxon>Metazoa</taxon>
        <taxon>Ecdysozoa</taxon>
        <taxon>Arthropoda</taxon>
        <taxon>Hexapoda</taxon>
        <taxon>Insecta</taxon>
        <taxon>Pterygota</taxon>
        <taxon>Neoptera</taxon>
        <taxon>Paraneoptera</taxon>
        <taxon>Hemiptera</taxon>
        <taxon>Sternorrhyncha</taxon>
        <taxon>Aphidomorpha</taxon>
        <taxon>Aphidoidea</taxon>
        <taxon>Aphididae</taxon>
        <taxon>Aphidini</taxon>
        <taxon>Aphis</taxon>
        <taxon>Aphis</taxon>
    </lineage>
</organism>
<feature type="domain" description="Glycosyl hydrolase family 31 C-terminal" evidence="5">
    <location>
        <begin position="1751"/>
        <end position="1835"/>
    </location>
</feature>
<feature type="domain" description="Glycoside hydrolase family 31 TIM barrel" evidence="4">
    <location>
        <begin position="246"/>
        <end position="542"/>
    </location>
</feature>
<keyword evidence="7" id="KW-1185">Reference proteome</keyword>
<feature type="domain" description="Glycoside hydrolase family 31 TIM barrel" evidence="4">
    <location>
        <begin position="1661"/>
        <end position="1739"/>
    </location>
</feature>
<evidence type="ECO:0008006" key="8">
    <source>
        <dbReference type="Google" id="ProtNLM"/>
    </source>
</evidence>
<feature type="domain" description="Glycoside hydrolase family 31 TIM barrel" evidence="4">
    <location>
        <begin position="875"/>
        <end position="981"/>
    </location>
</feature>
<comment type="similarity">
    <text evidence="1">Belongs to the glycosyl hydrolase 31 family.</text>
</comment>
<dbReference type="Proteomes" id="UP000475862">
    <property type="component" value="Unassembled WGS sequence"/>
</dbReference>
<feature type="domain" description="Glycosyl hydrolase family 31 C-terminal" evidence="5">
    <location>
        <begin position="1135"/>
        <end position="1219"/>
    </location>
</feature>
<dbReference type="InterPro" id="IPR000322">
    <property type="entry name" value="Glyco_hydro_31_TIM"/>
</dbReference>
<dbReference type="OrthoDB" id="10070917at2759"/>
<dbReference type="SUPFAM" id="SSF51445">
    <property type="entry name" value="(Trans)glycosidases"/>
    <property type="match status" value="3"/>
</dbReference>
<dbReference type="GO" id="GO:0004553">
    <property type="term" value="F:hydrolase activity, hydrolyzing O-glycosyl compounds"/>
    <property type="evidence" value="ECO:0007669"/>
    <property type="project" value="InterPro"/>
</dbReference>
<feature type="domain" description="Glycosyl hydrolase family 31 C-terminal" evidence="5">
    <location>
        <begin position="553"/>
        <end position="637"/>
    </location>
</feature>
<evidence type="ECO:0000256" key="3">
    <source>
        <dbReference type="ARBA" id="ARBA00023295"/>
    </source>
</evidence>
<dbReference type="Pfam" id="PF01055">
    <property type="entry name" value="Glyco_hydro_31_2nd"/>
    <property type="match status" value="5"/>
</dbReference>
<keyword evidence="2" id="KW-0378">Hydrolase</keyword>
<evidence type="ECO:0000256" key="1">
    <source>
        <dbReference type="ARBA" id="ARBA00007806"/>
    </source>
</evidence>
<evidence type="ECO:0000256" key="2">
    <source>
        <dbReference type="ARBA" id="ARBA00022801"/>
    </source>
</evidence>
<dbReference type="InterPro" id="IPR017853">
    <property type="entry name" value="GH"/>
</dbReference>
<reference evidence="6 7" key="1">
    <citation type="submission" date="2019-08" db="EMBL/GenBank/DDBJ databases">
        <title>The genome of the soybean aphid Biotype 1, its phylome, world population structure and adaptation to the North American continent.</title>
        <authorList>
            <person name="Giordano R."/>
            <person name="Donthu R.K."/>
            <person name="Hernandez A.G."/>
            <person name="Wright C.L."/>
            <person name="Zimin A.V."/>
        </authorList>
    </citation>
    <scope>NUCLEOTIDE SEQUENCE [LARGE SCALE GENOMIC DNA]</scope>
    <source>
        <tissue evidence="6">Whole aphids</tissue>
    </source>
</reference>
<dbReference type="Pfam" id="PF21365">
    <property type="entry name" value="Glyco_hydro_31_3rd"/>
    <property type="match status" value="3"/>
</dbReference>
<dbReference type="SUPFAM" id="SSF51011">
    <property type="entry name" value="Glycosyl hydrolase domain"/>
    <property type="match status" value="3"/>
</dbReference>
<dbReference type="GO" id="GO:0005975">
    <property type="term" value="P:carbohydrate metabolic process"/>
    <property type="evidence" value="ECO:0007669"/>
    <property type="project" value="InterPro"/>
</dbReference>
<dbReference type="InterPro" id="IPR050985">
    <property type="entry name" value="Alpha-glycosidase_related"/>
</dbReference>
<dbReference type="Gene3D" id="3.20.20.80">
    <property type="entry name" value="Glycosidases"/>
    <property type="match status" value="4"/>
</dbReference>
<protein>
    <recommendedName>
        <fullName evidence="8">P-type domain-containing protein</fullName>
    </recommendedName>
</protein>
<feature type="domain" description="Glycoside hydrolase family 31 TIM barrel" evidence="4">
    <location>
        <begin position="1454"/>
        <end position="1594"/>
    </location>
</feature>
<accession>A0A6G0TP48</accession>
<evidence type="ECO:0000259" key="5">
    <source>
        <dbReference type="Pfam" id="PF21365"/>
    </source>
</evidence>
<dbReference type="PANTHER" id="PTHR43053">
    <property type="entry name" value="GLYCOSIDASE FAMILY 31"/>
    <property type="match status" value="1"/>
</dbReference>
<dbReference type="EMBL" id="VYZN01000023">
    <property type="protein sequence ID" value="KAE9536499.1"/>
    <property type="molecule type" value="Genomic_DNA"/>
</dbReference>
<evidence type="ECO:0000313" key="7">
    <source>
        <dbReference type="Proteomes" id="UP000475862"/>
    </source>
</evidence>
<name>A0A6G0TP48_APHGL</name>
<proteinExistence type="inferred from homology"/>
<gene>
    <name evidence="6" type="ORF">AGLY_007288</name>
</gene>
<evidence type="ECO:0000259" key="4">
    <source>
        <dbReference type="Pfam" id="PF01055"/>
    </source>
</evidence>
<keyword evidence="3" id="KW-0326">Glycosidase</keyword>
<comment type="caution">
    <text evidence="6">The sequence shown here is derived from an EMBL/GenBank/DDBJ whole genome shotgun (WGS) entry which is preliminary data.</text>
</comment>
<dbReference type="InterPro" id="IPR013780">
    <property type="entry name" value="Glyco_hydro_b"/>
</dbReference>
<sequence length="1870" mass="215350">MTMKIVTILTIVPINHLFIFYLITLAFSSVCLASKDIVLFLDNENKLQGEHGKKTTENSLKLNFHEDCIDKDPSVCTPKTKGNEHYLQYFSQSEKQECKNYEQIAQSMNDVLQLCVNMGNSSWYGGSETTFQHWPLNKLEWTNTPYLTRELGTQAVVESYFFNSDGYYIHIDESVPLFVDINGPRIGQMCFTAKVVAPYRKTRNLMQYQVCKYKNARVAHERAIKDLLGMPTSIPDPYVIKYPIWSTWARYKVDVNTSIVRQFAQEIVDHEFPRGTLEIDDKWETCYGSSEFDTSRFENIKELVNELKSKGFKTSLWTHPFVNLDCPCHEVAKTKGYLVKSTSNMTNTTWWNGNGSYVDFTNPEAAVWWSNALRNLLAKSGIDTLKFDAGESSWYVSPQLPVFHDNDLTYYPDNIVNAYLKTISSFGNGIEYRTSRRSQEFGRLLRMMDRNSRWDFELGLPTLITSLIQLNMIGYPFVLPDMIGGNGYDNLPPTKEMYIRWMQANVFMPVVQFSYTPWDFDQHTVDICRNLMNLRANYTDTIIELMRSSVGKGTPLNPPVWWIDPTDPVAQVIDDEYLLGENILVAPVIVEGATSRDVYLPFGLWRDENHLNSHLITGRKWLRNYPAKLDVLPWFTRLEFDTILFFYVLYLITLAFSLVCLASKDIVLFLDNKSKLQVEHGKITNEKSLKLNFHEDCIDKDPSVCTPKTKGNENYLRYFSQSEKQECNNYEQIAQSMNDVLQFCVQMGDSSWYGGAEVTFQYWPLNKLNWTDNPYVTKSAGDQAVIESYFFNSDGYYIYINESVPLFVDINGPRIGQMCFTAKVVAPYRKTRNFMQYQVCKYKNARVAHERAIKDLLGMPTSIPDPYVIKYPIWSTWARYKIDVNTSSVQKFAQEIVDHGFPRGTLEIDDKWETCYGSSEFDTYRFENISKLVKDLKSNGFKTSLWTHPFVNKECPIHESAKNKGYFVNSTTNTVDSKSPQLPIFHDNDLTYYPDNIVNAYLETLVPFGNGIEYRASRRSQRFGHLLRMIDRESRWDYQLGLPTLITSLIQLNMIGYPFVLPDMIGGNGYYNAPPSREMYIRWMQANVFMPVVQFSYTPWDFDQQTVDVCRKLMNLRANYTDTIIELMRSSVGKGTPLNPPVWWIDPTDPVAQVIADEYLLGENILVAPVIVKGATSRDVYLPSGLWRDENHPNSHLITGRKWLRNYPAKLDVLPWFTRVAIAFYVISLTLVSASLATSDYIVLYSEDEKQLQAKYEIIPETIKSKNLKLSFYEDCIDKNPSVCSSKPGDNSSYLRYFSESEKQECIHYEQISESMNNILQFCVDMENSTWFGGAETGLQEWPLNKLNWTDRAYVTKESDSQAVVESYFFNSDGFYLHINDSVALFLDINGPRPGKMCFTAKVVAPYRKVKNFMQFRACKFNNPRIAHENAIKDFLGTPTAIPDPYVIKYPIWSTWARYKIDVNTSSVLSYAEEIVKNGFQRGTFEIDDKWESCYGSAEFDVGRFENISDTVNKLKSYGFKISLWTHPFVNLECPIHEVAKNKGYFVNSTSHTVDSIWWNGNGSYVDFTNPEAAAWWSNALRLLLATSGIDTLKSAPLPVYYDNDLTYYPDNIVNAYLNTIKAFGNGIEYRSSRRSQEFGCLLRMIDRESRWTYELGLPTLVTSLIHLNMIGYPFVLPDMIGGNGYNDLPPSKEMYIRWMQAAVFMPVIQFSYTPWDFDSETLSVCRYFMNLRSNYTDTIVDLMKNTVANGSPVNPPVWWIDPTDADAYAIDDQYLLGENILVAPVLVEGATSRNIYLPAGMWRDENHPESPLISGRIWLLNYPAGLRVLPWFTRVNPSSESPSEPTNSVCQMSPANYVFILVLIAYLFR</sequence>
<feature type="domain" description="Glycoside hydrolase family 31 TIM barrel" evidence="4">
    <location>
        <begin position="1042"/>
        <end position="1124"/>
    </location>
</feature>
<dbReference type="CDD" id="cd06592">
    <property type="entry name" value="GH31_NET37"/>
    <property type="match status" value="3"/>
</dbReference>
<dbReference type="Gene3D" id="2.60.40.1180">
    <property type="entry name" value="Golgi alpha-mannosidase II"/>
    <property type="match status" value="3"/>
</dbReference>
<dbReference type="PANTHER" id="PTHR43053:SF4">
    <property type="entry name" value="MYOGENESIS-REGULATING GLYCOSIDASE"/>
    <property type="match status" value="1"/>
</dbReference>
<evidence type="ECO:0000313" key="6">
    <source>
        <dbReference type="EMBL" id="KAE9536499.1"/>
    </source>
</evidence>
<dbReference type="InterPro" id="IPR048395">
    <property type="entry name" value="Glyco_hydro_31_C"/>
</dbReference>